<feature type="transmembrane region" description="Helical" evidence="1">
    <location>
        <begin position="113"/>
        <end position="130"/>
    </location>
</feature>
<dbReference type="AlphaFoldDB" id="A0A5C7IDP8"/>
<protein>
    <submittedName>
        <fullName evidence="2">Uncharacterized protein</fullName>
    </submittedName>
</protein>
<feature type="transmembrane region" description="Helical" evidence="1">
    <location>
        <begin position="167"/>
        <end position="191"/>
    </location>
</feature>
<sequence length="194" mass="21953">MNSVYQQHAVEKAQQSDFPSDSKLNLTFVVLKISDPTYRRLPCLNIGNQSYVYVIYHGNDTVYGLLESCSFISTVPKHNASGDDNPSYETIQEFLQSGFDLEWCMDCGSANKLIYSILLLILSLLASFLLRFMCSLLELFLLLVSYYPSAIAMFITDNTFQQLSVDLRIVISSFIVEFAVILIAVCLRIVISRK</sequence>
<feature type="transmembrane region" description="Helical" evidence="1">
    <location>
        <begin position="137"/>
        <end position="155"/>
    </location>
</feature>
<evidence type="ECO:0000313" key="2">
    <source>
        <dbReference type="EMBL" id="TXG67261.1"/>
    </source>
</evidence>
<keyword evidence="1" id="KW-0472">Membrane</keyword>
<organism evidence="2 3">
    <name type="scientific">Acer yangbiense</name>
    <dbReference type="NCBI Taxonomy" id="1000413"/>
    <lineage>
        <taxon>Eukaryota</taxon>
        <taxon>Viridiplantae</taxon>
        <taxon>Streptophyta</taxon>
        <taxon>Embryophyta</taxon>
        <taxon>Tracheophyta</taxon>
        <taxon>Spermatophyta</taxon>
        <taxon>Magnoliopsida</taxon>
        <taxon>eudicotyledons</taxon>
        <taxon>Gunneridae</taxon>
        <taxon>Pentapetalae</taxon>
        <taxon>rosids</taxon>
        <taxon>malvids</taxon>
        <taxon>Sapindales</taxon>
        <taxon>Sapindaceae</taxon>
        <taxon>Hippocastanoideae</taxon>
        <taxon>Acereae</taxon>
        <taxon>Acer</taxon>
    </lineage>
</organism>
<keyword evidence="3" id="KW-1185">Reference proteome</keyword>
<reference evidence="3" key="1">
    <citation type="journal article" date="2019" name="Gigascience">
        <title>De novo genome assembly of the endangered Acer yangbiense, a plant species with extremely small populations endemic to Yunnan Province, China.</title>
        <authorList>
            <person name="Yang J."/>
            <person name="Wariss H.M."/>
            <person name="Tao L."/>
            <person name="Zhang R."/>
            <person name="Yun Q."/>
            <person name="Hollingsworth P."/>
            <person name="Dao Z."/>
            <person name="Luo G."/>
            <person name="Guo H."/>
            <person name="Ma Y."/>
            <person name="Sun W."/>
        </authorList>
    </citation>
    <scope>NUCLEOTIDE SEQUENCE [LARGE SCALE GENOMIC DNA]</scope>
    <source>
        <strain evidence="3">cv. Malutang</strain>
    </source>
</reference>
<evidence type="ECO:0000313" key="3">
    <source>
        <dbReference type="Proteomes" id="UP000323000"/>
    </source>
</evidence>
<accession>A0A5C7IDP8</accession>
<evidence type="ECO:0000256" key="1">
    <source>
        <dbReference type="SAM" id="Phobius"/>
    </source>
</evidence>
<keyword evidence="1" id="KW-1133">Transmembrane helix</keyword>
<keyword evidence="1" id="KW-0812">Transmembrane</keyword>
<name>A0A5C7IDP8_9ROSI</name>
<comment type="caution">
    <text evidence="2">The sequence shown here is derived from an EMBL/GenBank/DDBJ whole genome shotgun (WGS) entry which is preliminary data.</text>
</comment>
<dbReference type="EMBL" id="VAHF01000003">
    <property type="protein sequence ID" value="TXG67261.1"/>
    <property type="molecule type" value="Genomic_DNA"/>
</dbReference>
<proteinExistence type="predicted"/>
<dbReference type="OrthoDB" id="1146903at2759"/>
<gene>
    <name evidence="2" type="ORF">EZV62_008536</name>
</gene>
<dbReference type="Proteomes" id="UP000323000">
    <property type="component" value="Chromosome 3"/>
</dbReference>